<dbReference type="CDD" id="cd07363">
    <property type="entry name" value="45_DOPA_Dioxygenase"/>
    <property type="match status" value="1"/>
</dbReference>
<accession>A0A934M5C5</accession>
<keyword evidence="8" id="KW-1185">Reference proteome</keyword>
<gene>
    <name evidence="7" type="ORF">I6U51_12200</name>
</gene>
<evidence type="ECO:0000256" key="5">
    <source>
        <dbReference type="ARBA" id="ARBA00023002"/>
    </source>
</evidence>
<dbReference type="RefSeq" id="WP_211142879.1">
    <property type="nucleotide sequence ID" value="NZ_JAEEGB010000013.1"/>
</dbReference>
<dbReference type="Pfam" id="PF02900">
    <property type="entry name" value="LigB"/>
    <property type="match status" value="1"/>
</dbReference>
<dbReference type="GO" id="GO:0016702">
    <property type="term" value="F:oxidoreductase activity, acting on single donors with incorporation of molecular oxygen, incorporation of two atoms of oxygen"/>
    <property type="evidence" value="ECO:0007669"/>
    <property type="project" value="UniProtKB-ARBA"/>
</dbReference>
<dbReference type="SUPFAM" id="SSF53213">
    <property type="entry name" value="LigB-like"/>
    <property type="match status" value="1"/>
</dbReference>
<dbReference type="Gene3D" id="3.40.830.10">
    <property type="entry name" value="LigB-like"/>
    <property type="match status" value="1"/>
</dbReference>
<keyword evidence="7" id="KW-0223">Dioxygenase</keyword>
<evidence type="ECO:0000256" key="2">
    <source>
        <dbReference type="ARBA" id="ARBA00007581"/>
    </source>
</evidence>
<keyword evidence="3" id="KW-0479">Metal-binding</keyword>
<dbReference type="Proteomes" id="UP000622687">
    <property type="component" value="Unassembled WGS sequence"/>
</dbReference>
<dbReference type="PANTHER" id="PTHR30096">
    <property type="entry name" value="4,5-DOPA DIOXYGENASE EXTRADIOL-LIKE PROTEIN"/>
    <property type="match status" value="1"/>
</dbReference>
<name>A0A934M5C5_9CLOT</name>
<keyword evidence="4" id="KW-0862">Zinc</keyword>
<comment type="caution">
    <text evidence="7">The sequence shown here is derived from an EMBL/GenBank/DDBJ whole genome shotgun (WGS) entry which is preliminary data.</text>
</comment>
<dbReference type="PIRSF" id="PIRSF006157">
    <property type="entry name" value="Doxgns_DODA"/>
    <property type="match status" value="1"/>
</dbReference>
<dbReference type="InterPro" id="IPR014436">
    <property type="entry name" value="Extradiol_dOase_DODA"/>
</dbReference>
<organism evidence="7 8">
    <name type="scientific">Clostridium aciditolerans</name>
    <dbReference type="NCBI Taxonomy" id="339861"/>
    <lineage>
        <taxon>Bacteria</taxon>
        <taxon>Bacillati</taxon>
        <taxon>Bacillota</taxon>
        <taxon>Clostridia</taxon>
        <taxon>Eubacteriales</taxon>
        <taxon>Clostridiaceae</taxon>
        <taxon>Clostridium</taxon>
    </lineage>
</organism>
<comment type="similarity">
    <text evidence="2">Belongs to the DODA-type extradiol aromatic ring-opening dioxygenase family.</text>
</comment>
<evidence type="ECO:0000313" key="8">
    <source>
        <dbReference type="Proteomes" id="UP000622687"/>
    </source>
</evidence>
<reference evidence="7" key="1">
    <citation type="submission" date="2020-12" db="EMBL/GenBank/DDBJ databases">
        <title>Clostridium thailandense sp. nov., a novel acetogenic bacterium isolated from peat land soil in Thailand.</title>
        <authorList>
            <person name="Chaikitkaew S."/>
            <person name="Birkeland N.K."/>
        </authorList>
    </citation>
    <scope>NUCLEOTIDE SEQUENCE</scope>
    <source>
        <strain evidence="7">DSM 17425</strain>
    </source>
</reference>
<dbReference type="GO" id="GO:0008270">
    <property type="term" value="F:zinc ion binding"/>
    <property type="evidence" value="ECO:0007669"/>
    <property type="project" value="InterPro"/>
</dbReference>
<evidence type="ECO:0000256" key="3">
    <source>
        <dbReference type="ARBA" id="ARBA00022723"/>
    </source>
</evidence>
<comment type="cofactor">
    <cofactor evidence="1">
        <name>Zn(2+)</name>
        <dbReference type="ChEBI" id="CHEBI:29105"/>
    </cofactor>
</comment>
<dbReference type="AlphaFoldDB" id="A0A934M5C5"/>
<evidence type="ECO:0000256" key="1">
    <source>
        <dbReference type="ARBA" id="ARBA00001947"/>
    </source>
</evidence>
<evidence type="ECO:0000313" key="7">
    <source>
        <dbReference type="EMBL" id="MBI6873463.1"/>
    </source>
</evidence>
<dbReference type="PANTHER" id="PTHR30096:SF0">
    <property type="entry name" value="4,5-DOPA DIOXYGENASE EXTRADIOL-LIKE PROTEIN"/>
    <property type="match status" value="1"/>
</dbReference>
<sequence>MIPSIFICHGGPNLVFEKNDYTKFLKELGRRYTPKGIVIFTAHWESDTLAISFRDDTYEMIYDFGGFQKELYSFKYPAKGSIEIASSLQTKLESHGITTKKDESRGLDHGAWVVLHLMYPEANIPVVQVSVNLKLSIEEQYKIGQSIQELGKEDILVIGSGATVHNLATIDWEANDTKAWAMEFDSWLIDKVEKKDLDSLMAFENLAPYAKLAIPRNEHLVPLFINMGSGQNKVSPKLLHRSYDYGTLSYICLEF</sequence>
<proteinExistence type="inferred from homology"/>
<dbReference type="GO" id="GO:0008198">
    <property type="term" value="F:ferrous iron binding"/>
    <property type="evidence" value="ECO:0007669"/>
    <property type="project" value="InterPro"/>
</dbReference>
<protein>
    <submittedName>
        <fullName evidence="7">Dioxygenase</fullName>
    </submittedName>
</protein>
<feature type="domain" description="Extradiol ring-cleavage dioxygenase class III enzyme subunit B" evidence="6">
    <location>
        <begin position="28"/>
        <end position="250"/>
    </location>
</feature>
<dbReference type="EMBL" id="JAEEGB010000013">
    <property type="protein sequence ID" value="MBI6873463.1"/>
    <property type="molecule type" value="Genomic_DNA"/>
</dbReference>
<keyword evidence="5" id="KW-0560">Oxidoreductase</keyword>
<dbReference type="InterPro" id="IPR004183">
    <property type="entry name" value="Xdiol_dOase_suB"/>
</dbReference>
<evidence type="ECO:0000259" key="6">
    <source>
        <dbReference type="Pfam" id="PF02900"/>
    </source>
</evidence>
<evidence type="ECO:0000256" key="4">
    <source>
        <dbReference type="ARBA" id="ARBA00022833"/>
    </source>
</evidence>